<dbReference type="CDD" id="cd00085">
    <property type="entry name" value="HNHc"/>
    <property type="match status" value="1"/>
</dbReference>
<dbReference type="EMBL" id="MT774400">
    <property type="protein sequence ID" value="QOR57132.1"/>
    <property type="molecule type" value="Genomic_DNA"/>
</dbReference>
<reference evidence="2 3" key="1">
    <citation type="submission" date="2020-07" db="EMBL/GenBank/DDBJ databases">
        <title>Taxonomic proposal: Crassvirales, a new order of highly abundant and diverse bacterial viruses.</title>
        <authorList>
            <person name="Shkoporov A.N."/>
            <person name="Stockdale S.R."/>
            <person name="Guerin E."/>
            <person name="Ross R.P."/>
            <person name="Hill C."/>
        </authorList>
    </citation>
    <scope>NUCLEOTIDE SEQUENCE [LARGE SCALE GENOMIC DNA]</scope>
</reference>
<evidence type="ECO:0000313" key="3">
    <source>
        <dbReference type="Proteomes" id="UP000593850"/>
    </source>
</evidence>
<dbReference type="RefSeq" id="YP_010112584.1">
    <property type="nucleotide sequence ID" value="NC_055893.1"/>
</dbReference>
<dbReference type="GO" id="GO:0004519">
    <property type="term" value="F:endonuclease activity"/>
    <property type="evidence" value="ECO:0007669"/>
    <property type="project" value="InterPro"/>
</dbReference>
<dbReference type="InterPro" id="IPR002711">
    <property type="entry name" value="HNH"/>
</dbReference>
<proteinExistence type="predicted"/>
<dbReference type="Proteomes" id="UP000593850">
    <property type="component" value="Segment"/>
</dbReference>
<dbReference type="SMART" id="SM00507">
    <property type="entry name" value="HNHc"/>
    <property type="match status" value="1"/>
</dbReference>
<dbReference type="GO" id="GO:0003676">
    <property type="term" value="F:nucleic acid binding"/>
    <property type="evidence" value="ECO:0007669"/>
    <property type="project" value="InterPro"/>
</dbReference>
<organism evidence="2 3">
    <name type="scientific">uncultured phage cr4_1</name>
    <dbReference type="NCBI Taxonomy" id="2772084"/>
    <lineage>
        <taxon>Viruses</taxon>
        <taxon>Duplodnaviria</taxon>
        <taxon>Heunggongvirae</taxon>
        <taxon>Uroviricota</taxon>
        <taxon>Caudoviricetes</taxon>
        <taxon>Crassvirales</taxon>
        <taxon>Suoliviridae</taxon>
        <taxon>Loutivirinae</taxon>
        <taxon>Buorbuivirus</taxon>
        <taxon>Buorbuivirus hominis</taxon>
    </lineage>
</organism>
<keyword evidence="3" id="KW-1185">Reference proteome</keyword>
<name>A0A7M1RTJ9_9CAUD</name>
<dbReference type="InterPro" id="IPR036280">
    <property type="entry name" value="Multihaem_cyt_sf"/>
</dbReference>
<dbReference type="GO" id="GO:0008270">
    <property type="term" value="F:zinc ion binding"/>
    <property type="evidence" value="ECO:0007669"/>
    <property type="project" value="InterPro"/>
</dbReference>
<dbReference type="KEGG" id="vg:65131062"/>
<evidence type="ECO:0000313" key="2">
    <source>
        <dbReference type="EMBL" id="QOR57132.1"/>
    </source>
</evidence>
<dbReference type="Pfam" id="PF01844">
    <property type="entry name" value="HNH"/>
    <property type="match status" value="1"/>
</dbReference>
<protein>
    <recommendedName>
        <fullName evidence="1">HNH nuclease domain-containing protein</fullName>
    </recommendedName>
</protein>
<sequence>MLIEKECEFCHKIFMADTRELNRGNAKFCSLSCAAKSRNANKPLKHCKCIVCNNEFLSVNPKAKYCSDKCKSKHYRQLIVTEQNGTRKLQNILLELPCANCGWNLGPRDIHHILPVCKGGKNEMNNLITLCPNCHRLSHRNLLSEDKLKELVYLRTISSSCSNAA</sequence>
<accession>A0A7M1RTJ9</accession>
<feature type="domain" description="HNH nuclease" evidence="1">
    <location>
        <begin position="88"/>
        <end position="136"/>
    </location>
</feature>
<dbReference type="InterPro" id="IPR003615">
    <property type="entry name" value="HNH_nuc"/>
</dbReference>
<evidence type="ECO:0000259" key="1">
    <source>
        <dbReference type="SMART" id="SM00507"/>
    </source>
</evidence>
<dbReference type="SUPFAM" id="SSF48695">
    <property type="entry name" value="Multiheme cytochromes"/>
    <property type="match status" value="1"/>
</dbReference>
<dbReference type="GeneID" id="65131062"/>
<dbReference type="Gene3D" id="1.10.30.50">
    <property type="match status" value="1"/>
</dbReference>